<gene>
    <name evidence="4" type="ORF">LTR05_007115</name>
</gene>
<accession>A0AAN7SUI5</accession>
<dbReference type="EMBL" id="JAVRRJ010000008">
    <property type="protein sequence ID" value="KAK5081973.1"/>
    <property type="molecule type" value="Genomic_DNA"/>
</dbReference>
<dbReference type="Proteomes" id="UP001309876">
    <property type="component" value="Unassembled WGS sequence"/>
</dbReference>
<name>A0AAN7SUI5_9EURO</name>
<evidence type="ECO:0008006" key="6">
    <source>
        <dbReference type="Google" id="ProtNLM"/>
    </source>
</evidence>
<evidence type="ECO:0000256" key="1">
    <source>
        <dbReference type="SAM" id="MobiDB-lite"/>
    </source>
</evidence>
<feature type="domain" description="RecQ mediated genome instability protein 1 OB-fold" evidence="2">
    <location>
        <begin position="213"/>
        <end position="264"/>
    </location>
</feature>
<dbReference type="InterPro" id="IPR013894">
    <property type="entry name" value="RMI1_OB"/>
</dbReference>
<evidence type="ECO:0000259" key="3">
    <source>
        <dbReference type="Pfam" id="PF21000"/>
    </source>
</evidence>
<organism evidence="4 5">
    <name type="scientific">Lithohypha guttulata</name>
    <dbReference type="NCBI Taxonomy" id="1690604"/>
    <lineage>
        <taxon>Eukaryota</taxon>
        <taxon>Fungi</taxon>
        <taxon>Dikarya</taxon>
        <taxon>Ascomycota</taxon>
        <taxon>Pezizomycotina</taxon>
        <taxon>Eurotiomycetes</taxon>
        <taxon>Chaetothyriomycetidae</taxon>
        <taxon>Chaetothyriales</taxon>
        <taxon>Trichomeriaceae</taxon>
        <taxon>Lithohypha</taxon>
    </lineage>
</organism>
<proteinExistence type="predicted"/>
<sequence length="278" mass="30512">MSTTLASRLKNELSSRYSLIPSDQWLNAFLSTIHNTSQPLPALTSTAQFRLVLTDFTTSLSPVQRQVLTAGIQNREVKEQTLVTDVPVQVLDIQDTSTSKWSQIEAIERVERGEEIRGREVIRNVPGIVDEDSSTVTAATEDQSSSNTNTGPSSASNRSGNTARKGSTGPHKLLLQDAAGTKVWAFELSRIERITIVNQDPPLPGSAGVSSMIPRVVEGMQIGCKLLLKKGTKVRRGMVMLTLIQTTVIGGKVETWDQKWREGRKARLRQDLESESNG</sequence>
<evidence type="ECO:0000313" key="5">
    <source>
        <dbReference type="Proteomes" id="UP001309876"/>
    </source>
</evidence>
<dbReference type="Gene3D" id="2.40.50.770">
    <property type="entry name" value="RecQ-mediated genome instability protein Rmi1, C-terminal domain"/>
    <property type="match status" value="1"/>
</dbReference>
<evidence type="ECO:0000313" key="4">
    <source>
        <dbReference type="EMBL" id="KAK5081973.1"/>
    </source>
</evidence>
<comment type="caution">
    <text evidence="4">The sequence shown here is derived from an EMBL/GenBank/DDBJ whole genome shotgun (WGS) entry which is preliminary data.</text>
</comment>
<protein>
    <recommendedName>
        <fullName evidence="6">RecQ mediated genome instability protein 1-like N-terminal helical domain-containing protein</fullName>
    </recommendedName>
</protein>
<feature type="compositionally biased region" description="Polar residues" evidence="1">
    <location>
        <begin position="134"/>
        <end position="165"/>
    </location>
</feature>
<keyword evidence="5" id="KW-1185">Reference proteome</keyword>
<dbReference type="InterPro" id="IPR042470">
    <property type="entry name" value="RMI1_N_C_sf"/>
</dbReference>
<feature type="region of interest" description="Disordered" evidence="1">
    <location>
        <begin position="127"/>
        <end position="170"/>
    </location>
</feature>
<dbReference type="AlphaFoldDB" id="A0AAN7SUI5"/>
<dbReference type="InterPro" id="IPR049363">
    <property type="entry name" value="RMI1_N"/>
</dbReference>
<dbReference type="Pfam" id="PF21000">
    <property type="entry name" value="RMI1_N_N"/>
    <property type="match status" value="1"/>
</dbReference>
<evidence type="ECO:0000259" key="2">
    <source>
        <dbReference type="Pfam" id="PF08585"/>
    </source>
</evidence>
<dbReference type="SMART" id="SM01161">
    <property type="entry name" value="DUF1767"/>
    <property type="match status" value="1"/>
</dbReference>
<feature type="domain" description="RecQ mediated genome instability protein 1 OB-fold" evidence="2">
    <location>
        <begin position="71"/>
        <end position="196"/>
    </location>
</feature>
<reference evidence="4 5" key="1">
    <citation type="submission" date="2023-08" db="EMBL/GenBank/DDBJ databases">
        <title>Black Yeasts Isolated from many extreme environments.</title>
        <authorList>
            <person name="Coleine C."/>
            <person name="Stajich J.E."/>
            <person name="Selbmann L."/>
        </authorList>
    </citation>
    <scope>NUCLEOTIDE SEQUENCE [LARGE SCALE GENOMIC DNA]</scope>
    <source>
        <strain evidence="4 5">CCFEE 5910</strain>
    </source>
</reference>
<dbReference type="Pfam" id="PF08585">
    <property type="entry name" value="RMI1_N_C"/>
    <property type="match status" value="2"/>
</dbReference>
<feature type="domain" description="RMI1 N-terminal" evidence="3">
    <location>
        <begin position="13"/>
        <end position="59"/>
    </location>
</feature>